<comment type="caution">
    <text evidence="3">The sequence shown here is derived from an EMBL/GenBank/DDBJ whole genome shotgun (WGS) entry which is preliminary data.</text>
</comment>
<dbReference type="Gene3D" id="3.20.20.140">
    <property type="entry name" value="Metal-dependent hydrolases"/>
    <property type="match status" value="1"/>
</dbReference>
<name>A0A317ZN14_9BACT</name>
<dbReference type="EMBL" id="QHJQ01000002">
    <property type="protein sequence ID" value="PXA05229.1"/>
    <property type="molecule type" value="Genomic_DNA"/>
</dbReference>
<evidence type="ECO:0000259" key="2">
    <source>
        <dbReference type="Pfam" id="PF04909"/>
    </source>
</evidence>
<organism evidence="3 4">
    <name type="scientific">Coraliomargarita sinensis</name>
    <dbReference type="NCBI Taxonomy" id="2174842"/>
    <lineage>
        <taxon>Bacteria</taxon>
        <taxon>Pseudomonadati</taxon>
        <taxon>Verrucomicrobiota</taxon>
        <taxon>Opitutia</taxon>
        <taxon>Puniceicoccales</taxon>
        <taxon>Coraliomargaritaceae</taxon>
        <taxon>Coraliomargarita</taxon>
    </lineage>
</organism>
<reference evidence="3 4" key="1">
    <citation type="submission" date="2018-05" db="EMBL/GenBank/DDBJ databases">
        <title>Coraliomargarita sinensis sp. nov., isolated from a marine solar saltern.</title>
        <authorList>
            <person name="Zhou L.Y."/>
        </authorList>
    </citation>
    <scope>NUCLEOTIDE SEQUENCE [LARGE SCALE GENOMIC DNA]</scope>
    <source>
        <strain evidence="3 4">WN38</strain>
    </source>
</reference>
<dbReference type="InterPro" id="IPR006680">
    <property type="entry name" value="Amidohydro-rel"/>
</dbReference>
<dbReference type="GO" id="GO:0016831">
    <property type="term" value="F:carboxy-lyase activity"/>
    <property type="evidence" value="ECO:0007669"/>
    <property type="project" value="InterPro"/>
</dbReference>
<evidence type="ECO:0000313" key="3">
    <source>
        <dbReference type="EMBL" id="PXA05229.1"/>
    </source>
</evidence>
<feature type="domain" description="Amidohydrolase-related" evidence="2">
    <location>
        <begin position="3"/>
        <end position="284"/>
    </location>
</feature>
<evidence type="ECO:0000313" key="4">
    <source>
        <dbReference type="Proteomes" id="UP000247099"/>
    </source>
</evidence>
<keyword evidence="1" id="KW-0456">Lyase</keyword>
<dbReference type="InParanoid" id="A0A317ZN14"/>
<dbReference type="SUPFAM" id="SSF51556">
    <property type="entry name" value="Metallo-dependent hydrolases"/>
    <property type="match status" value="1"/>
</dbReference>
<gene>
    <name evidence="3" type="ORF">DDZ13_04515</name>
</gene>
<dbReference type="OrthoDB" id="9771932at2"/>
<dbReference type="GO" id="GO:0005737">
    <property type="term" value="C:cytoplasm"/>
    <property type="evidence" value="ECO:0007669"/>
    <property type="project" value="TreeGrafter"/>
</dbReference>
<accession>A0A317ZN14</accession>
<dbReference type="AlphaFoldDB" id="A0A317ZN14"/>
<sequence length="298" mass="33361">MIIDCHTHCYPEEVVADPRKWAEARRELHWADLVAPEGRKSIQDWADPKKFLQAMDQAGVDRAVLLGWYWENEASCRWHNEVIAEWVRAAPKRFIGFAAILPNENVIEQLELAQSMGLRGVGELHPGVQGFDSESEHWQTLARWCAAHHWPVNCHATSENGPDHPSSVPTPLQDYMKMAAETSGLNLILAHWGGGLPRHTTQALPANLYFDCSASPLLYRMSVFREIMDKAGPDHVLFGSDYPLRIYPRRRRSAEMKTFLDAIRDEAGLDEAERAALLGGNFQRLVAATDSAISGGAA</sequence>
<evidence type="ECO:0000256" key="1">
    <source>
        <dbReference type="ARBA" id="ARBA00023239"/>
    </source>
</evidence>
<dbReference type="PANTHER" id="PTHR21240">
    <property type="entry name" value="2-AMINO-3-CARBOXYLMUCONATE-6-SEMIALDEHYDE DECARBOXYLASE"/>
    <property type="match status" value="1"/>
</dbReference>
<dbReference type="Pfam" id="PF04909">
    <property type="entry name" value="Amidohydro_2"/>
    <property type="match status" value="1"/>
</dbReference>
<dbReference type="InterPro" id="IPR032465">
    <property type="entry name" value="ACMSD"/>
</dbReference>
<dbReference type="InterPro" id="IPR032466">
    <property type="entry name" value="Metal_Hydrolase"/>
</dbReference>
<dbReference type="GO" id="GO:0019748">
    <property type="term" value="P:secondary metabolic process"/>
    <property type="evidence" value="ECO:0007669"/>
    <property type="project" value="TreeGrafter"/>
</dbReference>
<dbReference type="GO" id="GO:0016787">
    <property type="term" value="F:hydrolase activity"/>
    <property type="evidence" value="ECO:0007669"/>
    <property type="project" value="InterPro"/>
</dbReference>
<proteinExistence type="predicted"/>
<dbReference type="Proteomes" id="UP000247099">
    <property type="component" value="Unassembled WGS sequence"/>
</dbReference>
<protein>
    <recommendedName>
        <fullName evidence="2">Amidohydrolase-related domain-containing protein</fullName>
    </recommendedName>
</protein>
<dbReference type="PANTHER" id="PTHR21240:SF28">
    <property type="entry name" value="ISO-OROTATE DECARBOXYLASE (EUROFUNG)"/>
    <property type="match status" value="1"/>
</dbReference>
<dbReference type="RefSeq" id="WP_110130230.1">
    <property type="nucleotide sequence ID" value="NZ_QHJQ01000002.1"/>
</dbReference>
<keyword evidence="4" id="KW-1185">Reference proteome</keyword>